<proteinExistence type="predicted"/>
<gene>
    <name evidence="2" type="ORF">RUM44_010983</name>
</gene>
<dbReference type="InterPro" id="IPR040441">
    <property type="entry name" value="CFA20/CFAP20DC"/>
</dbReference>
<name>A0ABR1ANS3_POLSC</name>
<evidence type="ECO:0000313" key="2">
    <source>
        <dbReference type="EMBL" id="KAK6624125.1"/>
    </source>
</evidence>
<dbReference type="Pfam" id="PF05018">
    <property type="entry name" value="CFA20_dom"/>
    <property type="match status" value="1"/>
</dbReference>
<dbReference type="InterPro" id="IPR007714">
    <property type="entry name" value="CFA20_dom"/>
</dbReference>
<organism evidence="2 3">
    <name type="scientific">Polyplax serrata</name>
    <name type="common">Common mouse louse</name>
    <dbReference type="NCBI Taxonomy" id="468196"/>
    <lineage>
        <taxon>Eukaryota</taxon>
        <taxon>Metazoa</taxon>
        <taxon>Ecdysozoa</taxon>
        <taxon>Arthropoda</taxon>
        <taxon>Hexapoda</taxon>
        <taxon>Insecta</taxon>
        <taxon>Pterygota</taxon>
        <taxon>Neoptera</taxon>
        <taxon>Paraneoptera</taxon>
        <taxon>Psocodea</taxon>
        <taxon>Troctomorpha</taxon>
        <taxon>Phthiraptera</taxon>
        <taxon>Anoplura</taxon>
        <taxon>Polyplacidae</taxon>
        <taxon>Polyplax</taxon>
    </lineage>
</organism>
<dbReference type="PANTHER" id="PTHR12458">
    <property type="entry name" value="ORF PROTEIN"/>
    <property type="match status" value="1"/>
</dbReference>
<keyword evidence="3" id="KW-1185">Reference proteome</keyword>
<evidence type="ECO:0000259" key="1">
    <source>
        <dbReference type="Pfam" id="PF05018"/>
    </source>
</evidence>
<dbReference type="EMBL" id="JAWJWF010000046">
    <property type="protein sequence ID" value="KAK6624125.1"/>
    <property type="molecule type" value="Genomic_DNA"/>
</dbReference>
<protein>
    <recommendedName>
        <fullName evidence="1">CFA20 domain-containing protein</fullName>
    </recommendedName>
</protein>
<accession>A0ABR1ANS3</accession>
<evidence type="ECO:0000313" key="3">
    <source>
        <dbReference type="Proteomes" id="UP001359485"/>
    </source>
</evidence>
<reference evidence="2 3" key="1">
    <citation type="submission" date="2023-09" db="EMBL/GenBank/DDBJ databases">
        <title>Genomes of two closely related lineages of the louse Polyplax serrata with different host specificities.</title>
        <authorList>
            <person name="Martinu J."/>
            <person name="Tarabai H."/>
            <person name="Stefka J."/>
            <person name="Hypsa V."/>
        </authorList>
    </citation>
    <scope>NUCLEOTIDE SEQUENCE [LARGE SCALE GENOMIC DNA]</scope>
    <source>
        <strain evidence="2">98ZLc_SE</strain>
    </source>
</reference>
<dbReference type="Proteomes" id="UP001359485">
    <property type="component" value="Unassembled WGS sequence"/>
</dbReference>
<comment type="caution">
    <text evidence="2">The sequence shown here is derived from an EMBL/GenBank/DDBJ whole genome shotgun (WGS) entry which is preliminary data.</text>
</comment>
<feature type="domain" description="CFA20" evidence="1">
    <location>
        <begin position="1"/>
        <end position="177"/>
    </location>
</feature>
<sequence length="188" mass="21949">MFQNVTDNGFLSILHSTVKQPLSLWDKKIRNGHVKRLLDHEMQCLVLEVTGNKINNTYITCPGNVKKTLGVKFPILVITVKNLNRSFAFDVQVLDDNNVRRRFRMSTLTVQPEVKPFTCKLPLALAEGWNQVLLPLHEFTKRTYGTNYLETLRVQVYPNCRLQRIFFTSKTRMESQLNQVQQNRWLVV</sequence>